<organism evidence="6">
    <name type="scientific">Ixodes ricinus</name>
    <name type="common">Common tick</name>
    <name type="synonym">Acarus ricinus</name>
    <dbReference type="NCBI Taxonomy" id="34613"/>
    <lineage>
        <taxon>Eukaryota</taxon>
        <taxon>Metazoa</taxon>
        <taxon>Ecdysozoa</taxon>
        <taxon>Arthropoda</taxon>
        <taxon>Chelicerata</taxon>
        <taxon>Arachnida</taxon>
        <taxon>Acari</taxon>
        <taxon>Parasitiformes</taxon>
        <taxon>Ixodida</taxon>
        <taxon>Ixodoidea</taxon>
        <taxon>Ixodidae</taxon>
        <taxon>Ixodinae</taxon>
        <taxon>Ixodes</taxon>
    </lineage>
</organism>
<evidence type="ECO:0000256" key="5">
    <source>
        <dbReference type="ARBA" id="ARBA00034321"/>
    </source>
</evidence>
<sequence>MKNSGLFFFIMRTTRLIVAMFLLFAICKAAVPKVDIRGMQQMAPNCQKTIQDLCKSSVGTLEEVLVTPRDCEVTCTYRLPGDTTVFRDGAWVKNRESENVNLPVGMPCAFGATCDNHGKCSCEFCN</sequence>
<dbReference type="GO" id="GO:0005576">
    <property type="term" value="C:extracellular region"/>
    <property type="evidence" value="ECO:0007669"/>
    <property type="project" value="UniProtKB-SubCell"/>
</dbReference>
<evidence type="ECO:0000256" key="3">
    <source>
        <dbReference type="ARBA" id="ARBA00022729"/>
    </source>
</evidence>
<proteinExistence type="evidence at transcript level"/>
<keyword evidence="3" id="KW-0732">Signal</keyword>
<protein>
    <submittedName>
        <fullName evidence="6">Putative salp15</fullName>
    </submittedName>
</protein>
<evidence type="ECO:0000256" key="4">
    <source>
        <dbReference type="ARBA" id="ARBA00023180"/>
    </source>
</evidence>
<accession>A0A0K8RB05</accession>
<reference evidence="6" key="1">
    <citation type="submission" date="2012-12" db="EMBL/GenBank/DDBJ databases">
        <title>Identification and characterization of a phenylalanine ammonia-lyase gene family in Isatis indigotica Fort.</title>
        <authorList>
            <person name="Liu Q."/>
            <person name="Chen J."/>
            <person name="Zhou X."/>
            <person name="Di P."/>
            <person name="Xiao Y."/>
            <person name="Xuan H."/>
            <person name="Zhang L."/>
            <person name="Chen W."/>
        </authorList>
    </citation>
    <scope>NUCLEOTIDE SEQUENCE</scope>
    <source>
        <tissue evidence="6">Salivary gland</tissue>
    </source>
</reference>
<dbReference type="AlphaFoldDB" id="A0A0K8RB05"/>
<dbReference type="InterPro" id="IPR021971">
    <property type="entry name" value="Salp15"/>
</dbReference>
<evidence type="ECO:0000313" key="6">
    <source>
        <dbReference type="EMBL" id="JAA68347.1"/>
    </source>
</evidence>
<evidence type="ECO:0000256" key="2">
    <source>
        <dbReference type="ARBA" id="ARBA00022525"/>
    </source>
</evidence>
<keyword evidence="2" id="KW-0964">Secreted</keyword>
<comment type="subcellular location">
    <subcellularLocation>
        <location evidence="1">Secreted</location>
    </subcellularLocation>
</comment>
<keyword evidence="4" id="KW-0325">Glycoprotein</keyword>
<evidence type="ECO:0000256" key="1">
    <source>
        <dbReference type="ARBA" id="ARBA00004613"/>
    </source>
</evidence>
<dbReference type="Pfam" id="PF12115">
    <property type="entry name" value="Salp15"/>
    <property type="match status" value="1"/>
</dbReference>
<comment type="similarity">
    <text evidence="5">Belongs to the salp15 family.</text>
</comment>
<name>A0A0K8RB05_IXORI</name>
<dbReference type="EMBL" id="GADI01005461">
    <property type="protein sequence ID" value="JAA68347.1"/>
    <property type="molecule type" value="mRNA"/>
</dbReference>